<dbReference type="PANTHER" id="PTHR46589:SF1">
    <property type="entry name" value="APOPTOTIC CHROMATIN CONDENSATION INDUCER IN THE NUCLEUS"/>
    <property type="match status" value="1"/>
</dbReference>
<dbReference type="InterPro" id="IPR052793">
    <property type="entry name" value="EJC-associated_protein"/>
</dbReference>
<feature type="compositionally biased region" description="Basic and acidic residues" evidence="1">
    <location>
        <begin position="97"/>
        <end position="109"/>
    </location>
</feature>
<dbReference type="KEGG" id="dci:113467360"/>
<feature type="compositionally biased region" description="Basic and acidic residues" evidence="1">
    <location>
        <begin position="164"/>
        <end position="180"/>
    </location>
</feature>
<gene>
    <name evidence="3" type="primary">LOC113467360</name>
</gene>
<evidence type="ECO:0000256" key="1">
    <source>
        <dbReference type="SAM" id="MobiDB-lite"/>
    </source>
</evidence>
<dbReference type="Pfam" id="PF16294">
    <property type="entry name" value="RSB_motif"/>
    <property type="match status" value="1"/>
</dbReference>
<evidence type="ECO:0000313" key="3">
    <source>
        <dbReference type="RefSeq" id="XP_026679285.1"/>
    </source>
</evidence>
<dbReference type="STRING" id="121845.A0A3Q0IXZ3"/>
<evidence type="ECO:0000313" key="2">
    <source>
        <dbReference type="Proteomes" id="UP000079169"/>
    </source>
</evidence>
<dbReference type="PANTHER" id="PTHR46589">
    <property type="entry name" value="APOPTOTIC CHROMATIN CONDENSATION INDUCER IN THE NUCLEUS"/>
    <property type="match status" value="1"/>
</dbReference>
<feature type="region of interest" description="Disordered" evidence="1">
    <location>
        <begin position="288"/>
        <end position="328"/>
    </location>
</feature>
<protein>
    <submittedName>
        <fullName evidence="3">Apoptotic chromatin condensation inducer in the nucleus-like</fullName>
    </submittedName>
</protein>
<feature type="compositionally biased region" description="Polar residues" evidence="1">
    <location>
        <begin position="221"/>
        <end position="230"/>
    </location>
</feature>
<dbReference type="InterPro" id="IPR032552">
    <property type="entry name" value="RSB_motif"/>
</dbReference>
<feature type="compositionally biased region" description="Basic and acidic residues" evidence="1">
    <location>
        <begin position="1"/>
        <end position="19"/>
    </location>
</feature>
<sequence length="445" mass="50337">MICRDESAATENVQDRDSDDKGDEDGEETVADDGAIEREVSSCMTSSDVVLLFHKGDEDGEETVADDGAIEREIIDVYYPFSPEYQPSASALTRHSSRSEDNVETDKKSRGCKHKYQHEDKLEEEEEANEQPTEEKEEQETAPQVPGQQEEDNQEEQLAEQSPEPEKPDESIKESAKQGVEEEGEEQMEMGSPVREEASSSEEEGQGGDGEEEEGAEPPARSSTVVSVTQEEQEDPPPVWSGEQRTWGVSKPNSKIKFFRSRDPAISTSVLKELNMVVKPLPRDVFESARTDTSHIAPISYSSEEEEEDAPNEGHQEDVEVGEEEKREVTVREWDMGKVAESYYNVLSIEFQVSVREWDMGKVAEDEDKSRDADRRDRKRKDRHRSESGEPDVRRRKRDIEAPAKLLDDLFRKTKTLPCLYWLPLTAEQVGFRANQLGSTIKLTG</sequence>
<dbReference type="GO" id="GO:0003723">
    <property type="term" value="F:RNA binding"/>
    <property type="evidence" value="ECO:0007669"/>
    <property type="project" value="TreeGrafter"/>
</dbReference>
<dbReference type="GO" id="GO:0071011">
    <property type="term" value="C:precatalytic spliceosome"/>
    <property type="evidence" value="ECO:0007669"/>
    <property type="project" value="TreeGrafter"/>
</dbReference>
<accession>A0A3Q0IXZ3</accession>
<dbReference type="Proteomes" id="UP000079169">
    <property type="component" value="Unplaced"/>
</dbReference>
<feature type="region of interest" description="Disordered" evidence="1">
    <location>
        <begin position="1"/>
        <end position="43"/>
    </location>
</feature>
<name>A0A3Q0IXZ3_DIACI</name>
<feature type="region of interest" description="Disordered" evidence="1">
    <location>
        <begin position="362"/>
        <end position="397"/>
    </location>
</feature>
<dbReference type="GO" id="GO:0008380">
    <property type="term" value="P:RNA splicing"/>
    <property type="evidence" value="ECO:0007669"/>
    <property type="project" value="TreeGrafter"/>
</dbReference>
<organism evidence="2 3">
    <name type="scientific">Diaphorina citri</name>
    <name type="common">Asian citrus psyllid</name>
    <dbReference type="NCBI Taxonomy" id="121845"/>
    <lineage>
        <taxon>Eukaryota</taxon>
        <taxon>Metazoa</taxon>
        <taxon>Ecdysozoa</taxon>
        <taxon>Arthropoda</taxon>
        <taxon>Hexapoda</taxon>
        <taxon>Insecta</taxon>
        <taxon>Pterygota</taxon>
        <taxon>Neoptera</taxon>
        <taxon>Paraneoptera</taxon>
        <taxon>Hemiptera</taxon>
        <taxon>Sternorrhyncha</taxon>
        <taxon>Psylloidea</taxon>
        <taxon>Psyllidae</taxon>
        <taxon>Diaphorininae</taxon>
        <taxon>Diaphorina</taxon>
    </lineage>
</organism>
<feature type="compositionally biased region" description="Polar residues" evidence="1">
    <location>
        <begin position="85"/>
        <end position="94"/>
    </location>
</feature>
<dbReference type="AlphaFoldDB" id="A0A3Q0IXZ3"/>
<reference evidence="3" key="1">
    <citation type="submission" date="2025-08" db="UniProtKB">
        <authorList>
            <consortium name="RefSeq"/>
        </authorList>
    </citation>
    <scope>IDENTIFICATION</scope>
</reference>
<feature type="compositionally biased region" description="Basic and acidic residues" evidence="1">
    <location>
        <begin position="312"/>
        <end position="328"/>
    </location>
</feature>
<dbReference type="RefSeq" id="XP_026679285.1">
    <property type="nucleotide sequence ID" value="XM_026823484.1"/>
</dbReference>
<feature type="region of interest" description="Disordered" evidence="1">
    <location>
        <begin position="82"/>
        <end position="247"/>
    </location>
</feature>
<keyword evidence="2" id="KW-1185">Reference proteome</keyword>
<dbReference type="PaxDb" id="121845-A0A3Q0IXZ3"/>
<feature type="compositionally biased region" description="Acidic residues" evidence="1">
    <location>
        <begin position="20"/>
        <end position="31"/>
    </location>
</feature>
<dbReference type="GO" id="GO:0061574">
    <property type="term" value="C:ASAP complex"/>
    <property type="evidence" value="ECO:0007669"/>
    <property type="project" value="TreeGrafter"/>
</dbReference>
<feature type="compositionally biased region" description="Acidic residues" evidence="1">
    <location>
        <begin position="199"/>
        <end position="216"/>
    </location>
</feature>
<feature type="compositionally biased region" description="Acidic residues" evidence="1">
    <location>
        <begin position="149"/>
        <end position="158"/>
    </location>
</feature>
<feature type="compositionally biased region" description="Basic and acidic residues" evidence="1">
    <location>
        <begin position="362"/>
        <end position="376"/>
    </location>
</feature>
<feature type="compositionally biased region" description="Basic and acidic residues" evidence="1">
    <location>
        <begin position="384"/>
        <end position="397"/>
    </location>
</feature>
<dbReference type="GeneID" id="113467360"/>
<proteinExistence type="predicted"/>